<comment type="similarity">
    <text evidence="2">Belongs to the GtrA family.</text>
</comment>
<comment type="subcellular location">
    <subcellularLocation>
        <location evidence="1">Membrane</location>
        <topology evidence="1">Multi-pass membrane protein</topology>
    </subcellularLocation>
</comment>
<gene>
    <name evidence="8" type="ORF">BSU04_23630</name>
</gene>
<reference evidence="9" key="1">
    <citation type="submission" date="2017-01" db="EMBL/GenBank/DDBJ databases">
        <title>Genome Analysis of Deinococcus marmoris KOPRI26562.</title>
        <authorList>
            <person name="Kim J.H."/>
            <person name="Oh H.-M."/>
        </authorList>
    </citation>
    <scope>NUCLEOTIDE SEQUENCE [LARGE SCALE GENOMIC DNA]</scope>
    <source>
        <strain evidence="9">PAMC 26633</strain>
    </source>
</reference>
<dbReference type="GO" id="GO:0005886">
    <property type="term" value="C:plasma membrane"/>
    <property type="evidence" value="ECO:0007669"/>
    <property type="project" value="TreeGrafter"/>
</dbReference>
<evidence type="ECO:0000256" key="2">
    <source>
        <dbReference type="ARBA" id="ARBA00009399"/>
    </source>
</evidence>
<dbReference type="AlphaFoldDB" id="A0A226WYZ8"/>
<dbReference type="EMBL" id="MTHB01000145">
    <property type="protein sequence ID" value="OXC76089.1"/>
    <property type="molecule type" value="Genomic_DNA"/>
</dbReference>
<feature type="transmembrane region" description="Helical" evidence="6">
    <location>
        <begin position="100"/>
        <end position="124"/>
    </location>
</feature>
<protein>
    <submittedName>
        <fullName evidence="8">GtrA family protein</fullName>
    </submittedName>
</protein>
<feature type="transmembrane region" description="Helical" evidence="6">
    <location>
        <begin position="33"/>
        <end position="51"/>
    </location>
</feature>
<evidence type="ECO:0000256" key="1">
    <source>
        <dbReference type="ARBA" id="ARBA00004141"/>
    </source>
</evidence>
<dbReference type="InterPro" id="IPR007267">
    <property type="entry name" value="GtrA_DPMS_TM"/>
</dbReference>
<evidence type="ECO:0000256" key="3">
    <source>
        <dbReference type="ARBA" id="ARBA00022692"/>
    </source>
</evidence>
<proteinExistence type="inferred from homology"/>
<comment type="caution">
    <text evidence="8">The sequence shown here is derived from an EMBL/GenBank/DDBJ whole genome shotgun (WGS) entry which is preliminary data.</text>
</comment>
<evidence type="ECO:0000256" key="5">
    <source>
        <dbReference type="ARBA" id="ARBA00023136"/>
    </source>
</evidence>
<dbReference type="Proteomes" id="UP000214720">
    <property type="component" value="Unassembled WGS sequence"/>
</dbReference>
<name>A0A226WYZ8_CABSO</name>
<keyword evidence="4 6" id="KW-1133">Transmembrane helix</keyword>
<evidence type="ECO:0000259" key="7">
    <source>
        <dbReference type="Pfam" id="PF04138"/>
    </source>
</evidence>
<dbReference type="InterPro" id="IPR051401">
    <property type="entry name" value="GtrA_CellWall_Glycosyl"/>
</dbReference>
<feature type="domain" description="GtrA/DPMS transmembrane" evidence="7">
    <location>
        <begin position="7"/>
        <end position="125"/>
    </location>
</feature>
<keyword evidence="5 6" id="KW-0472">Membrane</keyword>
<evidence type="ECO:0000256" key="6">
    <source>
        <dbReference type="SAM" id="Phobius"/>
    </source>
</evidence>
<evidence type="ECO:0000313" key="8">
    <source>
        <dbReference type="EMBL" id="OXC76089.1"/>
    </source>
</evidence>
<dbReference type="RefSeq" id="WP_089162650.1">
    <property type="nucleotide sequence ID" value="NZ_MTHB01000145.1"/>
</dbReference>
<dbReference type="PANTHER" id="PTHR38459:SF1">
    <property type="entry name" value="PROPHAGE BACTOPRENOL-LINKED GLUCOSE TRANSLOCASE HOMOLOG"/>
    <property type="match status" value="1"/>
</dbReference>
<dbReference type="Pfam" id="PF04138">
    <property type="entry name" value="GtrA_DPMS_TM"/>
    <property type="match status" value="1"/>
</dbReference>
<keyword evidence="3 6" id="KW-0812">Transmembrane</keyword>
<dbReference type="GO" id="GO:0000271">
    <property type="term" value="P:polysaccharide biosynthetic process"/>
    <property type="evidence" value="ECO:0007669"/>
    <property type="project" value="InterPro"/>
</dbReference>
<dbReference type="OrthoDB" id="7926501at2"/>
<evidence type="ECO:0000256" key="4">
    <source>
        <dbReference type="ARBA" id="ARBA00022989"/>
    </source>
</evidence>
<feature type="transmembrane region" description="Helical" evidence="6">
    <location>
        <begin position="5"/>
        <end position="27"/>
    </location>
</feature>
<organism evidence="8 9">
    <name type="scientific">Caballeronia sordidicola</name>
    <name type="common">Burkholderia sordidicola</name>
    <dbReference type="NCBI Taxonomy" id="196367"/>
    <lineage>
        <taxon>Bacteria</taxon>
        <taxon>Pseudomonadati</taxon>
        <taxon>Pseudomonadota</taxon>
        <taxon>Betaproteobacteria</taxon>
        <taxon>Burkholderiales</taxon>
        <taxon>Burkholderiaceae</taxon>
        <taxon>Caballeronia</taxon>
    </lineage>
</organism>
<accession>A0A226WYZ8</accession>
<dbReference type="PANTHER" id="PTHR38459">
    <property type="entry name" value="PROPHAGE BACTOPRENOL-LINKED GLUCOSE TRANSLOCASE HOMOLOG"/>
    <property type="match status" value="1"/>
</dbReference>
<sequence length="129" mass="14329">MKREFIRFAVAGSVGFAVDAGILYMALAVGAGYFSGRCVSFISAVWVTWRINRRFTFTPSPHTSQWKEWWQYLLAMLGGGTINYAAYSAAIFSLPKSSMLPIYAVGIGSLIGMAVNFLSAKLWIFKRSH</sequence>
<evidence type="ECO:0000313" key="9">
    <source>
        <dbReference type="Proteomes" id="UP000214720"/>
    </source>
</evidence>
<feature type="transmembrane region" description="Helical" evidence="6">
    <location>
        <begin position="72"/>
        <end position="94"/>
    </location>
</feature>